<accession>A0A8J3CAQ7</accession>
<dbReference type="EMBL" id="BMMK01000002">
    <property type="protein sequence ID" value="GGM40075.1"/>
    <property type="molecule type" value="Genomic_DNA"/>
</dbReference>
<feature type="region of interest" description="Disordered" evidence="1">
    <location>
        <begin position="72"/>
        <end position="92"/>
    </location>
</feature>
<comment type="caution">
    <text evidence="2">The sequence shown here is derived from an EMBL/GenBank/DDBJ whole genome shotgun (WGS) entry which is preliminary data.</text>
</comment>
<organism evidence="2 3">
    <name type="scientific">Longimycelium tulufanense</name>
    <dbReference type="NCBI Taxonomy" id="907463"/>
    <lineage>
        <taxon>Bacteria</taxon>
        <taxon>Bacillati</taxon>
        <taxon>Actinomycetota</taxon>
        <taxon>Actinomycetes</taxon>
        <taxon>Pseudonocardiales</taxon>
        <taxon>Pseudonocardiaceae</taxon>
        <taxon>Longimycelium</taxon>
    </lineage>
</organism>
<dbReference type="Proteomes" id="UP000637578">
    <property type="component" value="Unassembled WGS sequence"/>
</dbReference>
<reference evidence="2" key="1">
    <citation type="journal article" date="2014" name="Int. J. Syst. Evol. Microbiol.">
        <title>Complete genome sequence of Corynebacterium casei LMG S-19264T (=DSM 44701T), isolated from a smear-ripened cheese.</title>
        <authorList>
            <consortium name="US DOE Joint Genome Institute (JGI-PGF)"/>
            <person name="Walter F."/>
            <person name="Albersmeier A."/>
            <person name="Kalinowski J."/>
            <person name="Ruckert C."/>
        </authorList>
    </citation>
    <scope>NUCLEOTIDE SEQUENCE</scope>
    <source>
        <strain evidence="2">CGMCC 4.5737</strain>
    </source>
</reference>
<protein>
    <submittedName>
        <fullName evidence="2">Uncharacterized protein</fullName>
    </submittedName>
</protein>
<gene>
    <name evidence="2" type="ORF">GCM10012275_08800</name>
</gene>
<proteinExistence type="predicted"/>
<dbReference type="RefSeq" id="WP_189054039.1">
    <property type="nucleotide sequence ID" value="NZ_BMMK01000002.1"/>
</dbReference>
<dbReference type="AlphaFoldDB" id="A0A8J3CAQ7"/>
<sequence>MMAERLLFYRQVEGMEPGTGACTTQIELSSDSRFLLIRLASTAKFTLALDRDSTLQLLTTLRTGQVCAVPGEHTQHGRRLLGARPPDSERESDRAIKARTMELYLRLPDDEIHVAFAGPDLLDLITHLEDGYTRLPGTPDDPDTLESPMRRDRRVDVVADVIVNGDVRLGYELDPFRDQLHLSIGSHGDLNLAINRQCLPHWIAVLTEARAALDHAVAELNRTKPRPPEAS</sequence>
<evidence type="ECO:0000256" key="1">
    <source>
        <dbReference type="SAM" id="MobiDB-lite"/>
    </source>
</evidence>
<keyword evidence="3" id="KW-1185">Reference proteome</keyword>
<name>A0A8J3CAQ7_9PSEU</name>
<evidence type="ECO:0000313" key="2">
    <source>
        <dbReference type="EMBL" id="GGM40075.1"/>
    </source>
</evidence>
<reference evidence="2" key="2">
    <citation type="submission" date="2020-09" db="EMBL/GenBank/DDBJ databases">
        <authorList>
            <person name="Sun Q."/>
            <person name="Zhou Y."/>
        </authorList>
    </citation>
    <scope>NUCLEOTIDE SEQUENCE</scope>
    <source>
        <strain evidence="2">CGMCC 4.5737</strain>
    </source>
</reference>
<evidence type="ECO:0000313" key="3">
    <source>
        <dbReference type="Proteomes" id="UP000637578"/>
    </source>
</evidence>